<evidence type="ECO:0000313" key="3">
    <source>
        <dbReference type="EMBL" id="KAG5186929.1"/>
    </source>
</evidence>
<keyword evidence="2" id="KW-0472">Membrane</keyword>
<dbReference type="Proteomes" id="UP000664859">
    <property type="component" value="Unassembled WGS sequence"/>
</dbReference>
<dbReference type="EMBL" id="JAFCMP010000101">
    <property type="protein sequence ID" value="KAG5186929.1"/>
    <property type="molecule type" value="Genomic_DNA"/>
</dbReference>
<gene>
    <name evidence="3" type="ORF">JKP88DRAFT_308752</name>
</gene>
<feature type="transmembrane region" description="Helical" evidence="2">
    <location>
        <begin position="12"/>
        <end position="32"/>
    </location>
</feature>
<organism evidence="3 4">
    <name type="scientific">Tribonema minus</name>
    <dbReference type="NCBI Taxonomy" id="303371"/>
    <lineage>
        <taxon>Eukaryota</taxon>
        <taxon>Sar</taxon>
        <taxon>Stramenopiles</taxon>
        <taxon>Ochrophyta</taxon>
        <taxon>PX clade</taxon>
        <taxon>Xanthophyceae</taxon>
        <taxon>Tribonematales</taxon>
        <taxon>Tribonemataceae</taxon>
        <taxon>Tribonema</taxon>
    </lineage>
</organism>
<proteinExistence type="predicted"/>
<sequence length="327" mass="35248">MSTSSEAGSERRRLCIMAILIGPFFVAAFLAVKRISLRGTTEGDVRVVLLGTSSVASIVQCSCDRYLNLECDRPADHEHLTLQVEHVQQCITGEVVLAKKWSSSIFCEFYQHQLYGDNQEEVAVYVGSSAVGGKNLLGIRIPSGHNRESLCSTLDHATVVLLNDVDTALEEHLEELLDKAQDVMECAGAWCKCALCEAPQTVLQWPIVSSTLTLPLRVLGAAASGAALVRDTATGLVLFIPRACHLLPPTAEEHEDAANDLPHAQDCGSYVTSSPLAPTQAHAEPSNHGLADGAHPSSHEAQHECAAVLHYSSNCREQYSTALLQQL</sequence>
<feature type="region of interest" description="Disordered" evidence="1">
    <location>
        <begin position="271"/>
        <end position="297"/>
    </location>
</feature>
<dbReference type="AlphaFoldDB" id="A0A835Z6G0"/>
<evidence type="ECO:0000256" key="1">
    <source>
        <dbReference type="SAM" id="MobiDB-lite"/>
    </source>
</evidence>
<evidence type="ECO:0000313" key="4">
    <source>
        <dbReference type="Proteomes" id="UP000664859"/>
    </source>
</evidence>
<protein>
    <submittedName>
        <fullName evidence="3">Uncharacterized protein</fullName>
    </submittedName>
</protein>
<accession>A0A835Z6G0</accession>
<keyword evidence="4" id="KW-1185">Reference proteome</keyword>
<name>A0A835Z6G0_9STRA</name>
<evidence type="ECO:0000256" key="2">
    <source>
        <dbReference type="SAM" id="Phobius"/>
    </source>
</evidence>
<keyword evidence="2" id="KW-0812">Transmembrane</keyword>
<keyword evidence="2" id="KW-1133">Transmembrane helix</keyword>
<comment type="caution">
    <text evidence="3">The sequence shown here is derived from an EMBL/GenBank/DDBJ whole genome shotgun (WGS) entry which is preliminary data.</text>
</comment>
<reference evidence="3" key="1">
    <citation type="submission" date="2021-02" db="EMBL/GenBank/DDBJ databases">
        <title>First Annotated Genome of the Yellow-green Alga Tribonema minus.</title>
        <authorList>
            <person name="Mahan K.M."/>
        </authorList>
    </citation>
    <scope>NUCLEOTIDE SEQUENCE</scope>
    <source>
        <strain evidence="3">UTEX B ZZ1240</strain>
    </source>
</reference>